<dbReference type="AlphaFoldDB" id="A0AAV9ITX4"/>
<feature type="domain" description="ApaG" evidence="2">
    <location>
        <begin position="118"/>
        <end position="252"/>
    </location>
</feature>
<accession>A0AAV9ITX4</accession>
<evidence type="ECO:0000259" key="2">
    <source>
        <dbReference type="PROSITE" id="PS51087"/>
    </source>
</evidence>
<dbReference type="InterPro" id="IPR007474">
    <property type="entry name" value="ApaG_domain"/>
</dbReference>
<comment type="caution">
    <text evidence="3">The sequence shown here is derived from an EMBL/GenBank/DDBJ whole genome shotgun (WGS) entry which is preliminary data.</text>
</comment>
<feature type="region of interest" description="Disordered" evidence="1">
    <location>
        <begin position="251"/>
        <end position="304"/>
    </location>
</feature>
<sequence>MQPSELRVLYRALWRALSDYEREMRRVTASSVSWLVRVREWELLQRALPELPSVAWGGKAWHQFDNGRQALQYAFRGGDSAAQRWPQERRVELGFAALRHFNERVGALSRLVYQPHSSTVTEGVQVEVYSTFVGREEGGGRWRRPADDGRGAYLFAYMVRLQNLGTEPVTLLRRHWDIADLYGAQETVQGPGVVGHTPTLDAGDVYEYQSGCPLAAPLGVMRGSYHMMRTRSAQEFEAEIKPFGLMVPLTEKAADSGGRQRANVDRYPWEEDGDGATPSEEASRGNTDSDEDGAKRPPTSGPEL</sequence>
<dbReference type="Pfam" id="PF04379">
    <property type="entry name" value="DUF525"/>
    <property type="match status" value="1"/>
</dbReference>
<dbReference type="PANTHER" id="PTHR14289">
    <property type="entry name" value="F-BOX ONLY PROTEIN 3"/>
    <property type="match status" value="1"/>
</dbReference>
<gene>
    <name evidence="3" type="ORF">CDCA_CDCA05G1571</name>
</gene>
<reference evidence="3 4" key="1">
    <citation type="submission" date="2022-07" db="EMBL/GenBank/DDBJ databases">
        <title>Genome-wide signatures of adaptation to extreme environments.</title>
        <authorList>
            <person name="Cho C.H."/>
            <person name="Yoon H.S."/>
        </authorList>
    </citation>
    <scope>NUCLEOTIDE SEQUENCE [LARGE SCALE GENOMIC DNA]</scope>
    <source>
        <strain evidence="3 4">DBV 063 E5</strain>
    </source>
</reference>
<dbReference type="PANTHER" id="PTHR14289:SF16">
    <property type="entry name" value="POLYMERASE DELTA-INTERACTING PROTEIN 2"/>
    <property type="match status" value="1"/>
</dbReference>
<evidence type="ECO:0000313" key="3">
    <source>
        <dbReference type="EMBL" id="KAK4535546.1"/>
    </source>
</evidence>
<proteinExistence type="predicted"/>
<dbReference type="GO" id="GO:0042645">
    <property type="term" value="C:mitochondrial nucleoid"/>
    <property type="evidence" value="ECO:0007669"/>
    <property type="project" value="TreeGrafter"/>
</dbReference>
<dbReference type="GO" id="GO:0070987">
    <property type="term" value="P:error-free translesion synthesis"/>
    <property type="evidence" value="ECO:0007669"/>
    <property type="project" value="TreeGrafter"/>
</dbReference>
<dbReference type="Gene3D" id="2.60.40.1470">
    <property type="entry name" value="ApaG domain"/>
    <property type="match status" value="1"/>
</dbReference>
<dbReference type="PROSITE" id="PS51087">
    <property type="entry name" value="APAG"/>
    <property type="match status" value="1"/>
</dbReference>
<dbReference type="EMBL" id="JANCYW010000005">
    <property type="protein sequence ID" value="KAK4535546.1"/>
    <property type="molecule type" value="Genomic_DNA"/>
</dbReference>
<dbReference type="Proteomes" id="UP001301350">
    <property type="component" value="Unassembled WGS sequence"/>
</dbReference>
<dbReference type="SUPFAM" id="SSF110069">
    <property type="entry name" value="ApaG-like"/>
    <property type="match status" value="1"/>
</dbReference>
<organism evidence="3 4">
    <name type="scientific">Cyanidium caldarium</name>
    <name type="common">Red alga</name>
    <dbReference type="NCBI Taxonomy" id="2771"/>
    <lineage>
        <taxon>Eukaryota</taxon>
        <taxon>Rhodophyta</taxon>
        <taxon>Bangiophyceae</taxon>
        <taxon>Cyanidiales</taxon>
        <taxon>Cyanidiaceae</taxon>
        <taxon>Cyanidium</taxon>
    </lineage>
</organism>
<dbReference type="GO" id="GO:0005634">
    <property type="term" value="C:nucleus"/>
    <property type="evidence" value="ECO:0007669"/>
    <property type="project" value="TreeGrafter"/>
</dbReference>
<name>A0AAV9ITX4_CYACA</name>
<dbReference type="InterPro" id="IPR036767">
    <property type="entry name" value="ApaG_sf"/>
</dbReference>
<dbReference type="NCBIfam" id="NF003967">
    <property type="entry name" value="PRK05461.1"/>
    <property type="match status" value="1"/>
</dbReference>
<protein>
    <recommendedName>
        <fullName evidence="2">ApaG domain-containing protein</fullName>
    </recommendedName>
</protein>
<evidence type="ECO:0000313" key="4">
    <source>
        <dbReference type="Proteomes" id="UP001301350"/>
    </source>
</evidence>
<keyword evidence="4" id="KW-1185">Reference proteome</keyword>
<evidence type="ECO:0000256" key="1">
    <source>
        <dbReference type="SAM" id="MobiDB-lite"/>
    </source>
</evidence>